<proteinExistence type="predicted"/>
<dbReference type="RefSeq" id="XP_053069507.1">
    <property type="nucleotide sequence ID" value="XM_053213532.1"/>
</dbReference>
<evidence type="ECO:0000313" key="3">
    <source>
        <dbReference type="RefSeq" id="XP_053069507.1"/>
    </source>
</evidence>
<organism evidence="2 3">
    <name type="scientific">Acinonyx jubatus</name>
    <name type="common">Cheetah</name>
    <dbReference type="NCBI Taxonomy" id="32536"/>
    <lineage>
        <taxon>Eukaryota</taxon>
        <taxon>Metazoa</taxon>
        <taxon>Chordata</taxon>
        <taxon>Craniata</taxon>
        <taxon>Vertebrata</taxon>
        <taxon>Euteleostomi</taxon>
        <taxon>Mammalia</taxon>
        <taxon>Eutheria</taxon>
        <taxon>Laurasiatheria</taxon>
        <taxon>Carnivora</taxon>
        <taxon>Feliformia</taxon>
        <taxon>Felidae</taxon>
        <taxon>Felinae</taxon>
        <taxon>Acinonyx</taxon>
    </lineage>
</organism>
<feature type="region of interest" description="Disordered" evidence="1">
    <location>
        <begin position="214"/>
        <end position="299"/>
    </location>
</feature>
<evidence type="ECO:0000256" key="1">
    <source>
        <dbReference type="SAM" id="MobiDB-lite"/>
    </source>
</evidence>
<feature type="region of interest" description="Disordered" evidence="1">
    <location>
        <begin position="1"/>
        <end position="93"/>
    </location>
</feature>
<dbReference type="Proteomes" id="UP001652583">
    <property type="component" value="Chromosome E3"/>
</dbReference>
<accession>A0ABM3PCV4</accession>
<feature type="compositionally biased region" description="Low complexity" evidence="1">
    <location>
        <begin position="27"/>
        <end position="45"/>
    </location>
</feature>
<keyword evidence="2" id="KW-1185">Reference proteome</keyword>
<protein>
    <submittedName>
        <fullName evidence="3">Sterile alpha motif domain-containing protein 1-like</fullName>
    </submittedName>
</protein>
<feature type="region of interest" description="Disordered" evidence="1">
    <location>
        <begin position="106"/>
        <end position="171"/>
    </location>
</feature>
<evidence type="ECO:0000313" key="2">
    <source>
        <dbReference type="Proteomes" id="UP001652583"/>
    </source>
</evidence>
<feature type="compositionally biased region" description="Basic residues" evidence="1">
    <location>
        <begin position="50"/>
        <end position="69"/>
    </location>
</feature>
<reference evidence="3" key="1">
    <citation type="submission" date="2025-08" db="UniProtKB">
        <authorList>
            <consortium name="RefSeq"/>
        </authorList>
    </citation>
    <scope>IDENTIFICATION</scope>
    <source>
        <tissue evidence="3">Blood</tissue>
    </source>
</reference>
<name>A0ABM3PCV4_ACIJB</name>
<feature type="compositionally biased region" description="Low complexity" evidence="1">
    <location>
        <begin position="147"/>
        <end position="161"/>
    </location>
</feature>
<dbReference type="GeneID" id="113594538"/>
<gene>
    <name evidence="3" type="primary">LOC113594538</name>
</gene>
<sequence>MMPPATGPTEARVPAQVGRPEPEPRPRTNGPAAPPRRAATEAAPPDQRGRCRRRYLRSPRRAGRARGLRGGREVPGWPGTPPGERGPNLTLSLPGLKRLSASLLLSSSLGTQRPPSKPCYGERRGPIPAPLAVRLPELPSAARQAEATGRPPAPASRAGPRWELGGGDLGGPGVRSLPLSLRGAAAQASPRRVPAALVRAAARASWGRSAALPRLPAPARDYPHLGGRPPAAPARDPQRSPRSHSRRAVPPPLKAAAPAAGEIGPGAPPTSGCGLGRRREQGGALLRVGPAWPFKPPPAWAGSPARLEWAGRWRESLGSCCPKSDLRSQARRG</sequence>